<dbReference type="EMBL" id="JBHLSV010000043">
    <property type="protein sequence ID" value="MFC0676137.1"/>
    <property type="molecule type" value="Genomic_DNA"/>
</dbReference>
<dbReference type="Gene3D" id="3.40.50.720">
    <property type="entry name" value="NAD(P)-binding Rossmann-like Domain"/>
    <property type="match status" value="1"/>
</dbReference>
<dbReference type="EC" id="1.-.-.-" evidence="4"/>
<reference evidence="4 5" key="1">
    <citation type="submission" date="2024-09" db="EMBL/GenBank/DDBJ databases">
        <authorList>
            <person name="Sun Q."/>
            <person name="Mori K."/>
        </authorList>
    </citation>
    <scope>NUCLEOTIDE SEQUENCE [LARGE SCALE GENOMIC DNA]</scope>
    <source>
        <strain evidence="4 5">CICC 10874</strain>
    </source>
</reference>
<evidence type="ECO:0000313" key="4">
    <source>
        <dbReference type="EMBL" id="MFC0676137.1"/>
    </source>
</evidence>
<evidence type="ECO:0000313" key="5">
    <source>
        <dbReference type="Proteomes" id="UP001589793"/>
    </source>
</evidence>
<dbReference type="PIRSF" id="PIRSF000126">
    <property type="entry name" value="11-beta-HSD1"/>
    <property type="match status" value="1"/>
</dbReference>
<keyword evidence="5" id="KW-1185">Reference proteome</keyword>
<accession>A0ABV6RIE7</accession>
<dbReference type="Pfam" id="PF00106">
    <property type="entry name" value="adh_short"/>
    <property type="match status" value="1"/>
</dbReference>
<dbReference type="PANTHER" id="PTHR44196">
    <property type="entry name" value="DEHYDROGENASE/REDUCTASE SDR FAMILY MEMBER 7B"/>
    <property type="match status" value="1"/>
</dbReference>
<protein>
    <submittedName>
        <fullName evidence="4">SDR family NAD(P)-dependent oxidoreductase</fullName>
        <ecNumber evidence="4">1.-.-.-</ecNumber>
    </submittedName>
</protein>
<comment type="similarity">
    <text evidence="1 3">Belongs to the short-chain dehydrogenases/reductases (SDR) family.</text>
</comment>
<dbReference type="SUPFAM" id="SSF51735">
    <property type="entry name" value="NAD(P)-binding Rossmann-fold domains"/>
    <property type="match status" value="1"/>
</dbReference>
<gene>
    <name evidence="4" type="ORF">ACFFF6_19485</name>
</gene>
<dbReference type="PRINTS" id="PR00080">
    <property type="entry name" value="SDRFAMILY"/>
</dbReference>
<keyword evidence="2 4" id="KW-0560">Oxidoreductase</keyword>
<dbReference type="InterPro" id="IPR002347">
    <property type="entry name" value="SDR_fam"/>
</dbReference>
<dbReference type="PRINTS" id="PR00081">
    <property type="entry name" value="GDHRDH"/>
</dbReference>
<dbReference type="Proteomes" id="UP001589793">
    <property type="component" value="Unassembled WGS sequence"/>
</dbReference>
<evidence type="ECO:0000256" key="2">
    <source>
        <dbReference type="ARBA" id="ARBA00023002"/>
    </source>
</evidence>
<dbReference type="PANTHER" id="PTHR44196:SF2">
    <property type="entry name" value="SHORT-CHAIN DEHYDROGENASE-RELATED"/>
    <property type="match status" value="1"/>
</dbReference>
<evidence type="ECO:0000256" key="3">
    <source>
        <dbReference type="RuleBase" id="RU000363"/>
    </source>
</evidence>
<sequence length="263" mass="28441">MHRALITGGTAGIGAAFAKAYAKRGVDLVLVARSAQRLQDIAFSLATAYDVEVETMVADLADRADQQRVADRLENRGEFADDAPVDILVNNAGFSVRASLLAEDISEHDRGFEVMQRAVLKLSGAAGRAMSARGRGWIITVASVSSQVTQNNYSAIKAWAANFSESLSVQLEGTGVIATALMPGWVRTEFHERAGITGSSIPDPLWLDADDLVEQCLRDVARGKPMSVPSVRWKLISAALRGTPRPLVHRLSSLLSDRRSKER</sequence>
<evidence type="ECO:0000256" key="1">
    <source>
        <dbReference type="ARBA" id="ARBA00006484"/>
    </source>
</evidence>
<comment type="caution">
    <text evidence="4">The sequence shown here is derived from an EMBL/GenBank/DDBJ whole genome shotgun (WGS) entry which is preliminary data.</text>
</comment>
<organism evidence="4 5">
    <name type="scientific">Brachybacterium hainanense</name>
    <dbReference type="NCBI Taxonomy" id="1541174"/>
    <lineage>
        <taxon>Bacteria</taxon>
        <taxon>Bacillati</taxon>
        <taxon>Actinomycetota</taxon>
        <taxon>Actinomycetes</taxon>
        <taxon>Micrococcales</taxon>
        <taxon>Dermabacteraceae</taxon>
        <taxon>Brachybacterium</taxon>
    </lineage>
</organism>
<name>A0ABV6RIE7_9MICO</name>
<dbReference type="RefSeq" id="WP_376983185.1">
    <property type="nucleotide sequence ID" value="NZ_JBHLSV010000043.1"/>
</dbReference>
<proteinExistence type="inferred from homology"/>
<dbReference type="InterPro" id="IPR036291">
    <property type="entry name" value="NAD(P)-bd_dom_sf"/>
</dbReference>
<dbReference type="GO" id="GO:0016491">
    <property type="term" value="F:oxidoreductase activity"/>
    <property type="evidence" value="ECO:0007669"/>
    <property type="project" value="UniProtKB-KW"/>
</dbReference>
<dbReference type="CDD" id="cd05233">
    <property type="entry name" value="SDR_c"/>
    <property type="match status" value="1"/>
</dbReference>